<dbReference type="HOGENOM" id="CLU_1190864_0_0_1"/>
<keyword evidence="4" id="KW-0732">Signal</keyword>
<dbReference type="InterPro" id="IPR007110">
    <property type="entry name" value="Ig-like_dom"/>
</dbReference>
<evidence type="ECO:0000256" key="2">
    <source>
        <dbReference type="ARBA" id="ARBA00023136"/>
    </source>
</evidence>
<feature type="chain" id="PRO_5004718048" description="Ig-like domain-containing protein" evidence="4">
    <location>
        <begin position="19"/>
        <end position="223"/>
    </location>
</feature>
<dbReference type="Gene3D" id="2.60.40.10">
    <property type="entry name" value="Immunoglobulins"/>
    <property type="match status" value="2"/>
</dbReference>
<sequence>MLKMCLFCVAYMVSNVYGTLITSPPTNTSAAVGTDAFLTCLVSNKGTDKVKWRKEGDTETLTADSVSVKSNRYKVTGTNNNYNLTITSVTVQDEGQYICEAGDTGSGPTVSRKASLSVVALPTNLSVYWSTPPVEGRTANLTCRATYGRPPPTLTWFKDELPYNPLTPTTSNVNSQGYGDAYSTLYIPINSQTEGRRFRCQTDYPGWTRAKEYTITTHLTGLI</sequence>
<feature type="domain" description="Ig-like" evidence="5">
    <location>
        <begin position="122"/>
        <end position="216"/>
    </location>
</feature>
<gene>
    <name evidence="6" type="ORF">LOTGIDRAFT_166400</name>
</gene>
<keyword evidence="2" id="KW-0472">Membrane</keyword>
<dbReference type="EMBL" id="KB202883">
    <property type="protein sequence ID" value="ESO87519.1"/>
    <property type="molecule type" value="Genomic_DNA"/>
</dbReference>
<evidence type="ECO:0000259" key="5">
    <source>
        <dbReference type="PROSITE" id="PS50835"/>
    </source>
</evidence>
<accession>V4BF59</accession>
<dbReference type="OMA" id="NVSVYWE"/>
<dbReference type="KEGG" id="lgi:LOTGIDRAFT_166400"/>
<evidence type="ECO:0000256" key="1">
    <source>
        <dbReference type="ARBA" id="ARBA00004167"/>
    </source>
</evidence>
<proteinExistence type="predicted"/>
<keyword evidence="7" id="KW-1185">Reference proteome</keyword>
<dbReference type="AlphaFoldDB" id="V4BF59"/>
<dbReference type="InterPro" id="IPR013783">
    <property type="entry name" value="Ig-like_fold"/>
</dbReference>
<dbReference type="InterPro" id="IPR036179">
    <property type="entry name" value="Ig-like_dom_sf"/>
</dbReference>
<dbReference type="GeneID" id="20240320"/>
<dbReference type="SMART" id="SM00409">
    <property type="entry name" value="IG"/>
    <property type="match status" value="2"/>
</dbReference>
<dbReference type="PANTHER" id="PTHR45889:SF8">
    <property type="entry name" value="IG-LIKE DOMAIN-CONTAINING PROTEIN"/>
    <property type="match status" value="1"/>
</dbReference>
<dbReference type="RefSeq" id="XP_009061716.1">
    <property type="nucleotide sequence ID" value="XM_009063468.1"/>
</dbReference>
<dbReference type="InterPro" id="IPR003598">
    <property type="entry name" value="Ig_sub2"/>
</dbReference>
<dbReference type="PROSITE" id="PS50835">
    <property type="entry name" value="IG_LIKE"/>
    <property type="match status" value="2"/>
</dbReference>
<comment type="subcellular location">
    <subcellularLocation>
        <location evidence="1">Membrane</location>
        <topology evidence="1">Single-pass membrane protein</topology>
    </subcellularLocation>
</comment>
<dbReference type="InterPro" id="IPR013098">
    <property type="entry name" value="Ig_I-set"/>
</dbReference>
<dbReference type="InterPro" id="IPR003599">
    <property type="entry name" value="Ig_sub"/>
</dbReference>
<evidence type="ECO:0000256" key="4">
    <source>
        <dbReference type="SAM" id="SignalP"/>
    </source>
</evidence>
<feature type="signal peptide" evidence="4">
    <location>
        <begin position="1"/>
        <end position="18"/>
    </location>
</feature>
<dbReference type="STRING" id="225164.V4BF59"/>
<reference evidence="6 7" key="1">
    <citation type="journal article" date="2013" name="Nature">
        <title>Insights into bilaterian evolution from three spiralian genomes.</title>
        <authorList>
            <person name="Simakov O."/>
            <person name="Marletaz F."/>
            <person name="Cho S.J."/>
            <person name="Edsinger-Gonzales E."/>
            <person name="Havlak P."/>
            <person name="Hellsten U."/>
            <person name="Kuo D.H."/>
            <person name="Larsson T."/>
            <person name="Lv J."/>
            <person name="Arendt D."/>
            <person name="Savage R."/>
            <person name="Osoegawa K."/>
            <person name="de Jong P."/>
            <person name="Grimwood J."/>
            <person name="Chapman J.A."/>
            <person name="Shapiro H."/>
            <person name="Aerts A."/>
            <person name="Otillar R.P."/>
            <person name="Terry A.Y."/>
            <person name="Boore J.L."/>
            <person name="Grigoriev I.V."/>
            <person name="Lindberg D.R."/>
            <person name="Seaver E.C."/>
            <person name="Weisblat D.A."/>
            <person name="Putnam N.H."/>
            <person name="Rokhsar D.S."/>
        </authorList>
    </citation>
    <scope>NUCLEOTIDE SEQUENCE [LARGE SCALE GENOMIC DNA]</scope>
</reference>
<name>V4BF59_LOTGI</name>
<dbReference type="Pfam" id="PF07679">
    <property type="entry name" value="I-set"/>
    <property type="match status" value="1"/>
</dbReference>
<dbReference type="SUPFAM" id="SSF48726">
    <property type="entry name" value="Immunoglobulin"/>
    <property type="match status" value="2"/>
</dbReference>
<keyword evidence="3" id="KW-1015">Disulfide bond</keyword>
<evidence type="ECO:0000313" key="6">
    <source>
        <dbReference type="EMBL" id="ESO87519.1"/>
    </source>
</evidence>
<protein>
    <recommendedName>
        <fullName evidence="5">Ig-like domain-containing protein</fullName>
    </recommendedName>
</protein>
<feature type="domain" description="Ig-like" evidence="5">
    <location>
        <begin position="18"/>
        <end position="117"/>
    </location>
</feature>
<dbReference type="OrthoDB" id="6413693at2759"/>
<dbReference type="InterPro" id="IPR013162">
    <property type="entry name" value="CD80_C2-set"/>
</dbReference>
<dbReference type="CTD" id="20240320"/>
<dbReference type="Pfam" id="PF08205">
    <property type="entry name" value="C2-set_2"/>
    <property type="match status" value="1"/>
</dbReference>
<organism evidence="6 7">
    <name type="scientific">Lottia gigantea</name>
    <name type="common">Giant owl limpet</name>
    <dbReference type="NCBI Taxonomy" id="225164"/>
    <lineage>
        <taxon>Eukaryota</taxon>
        <taxon>Metazoa</taxon>
        <taxon>Spiralia</taxon>
        <taxon>Lophotrochozoa</taxon>
        <taxon>Mollusca</taxon>
        <taxon>Gastropoda</taxon>
        <taxon>Patellogastropoda</taxon>
        <taxon>Lottioidea</taxon>
        <taxon>Lottiidae</taxon>
        <taxon>Lottia</taxon>
    </lineage>
</organism>
<dbReference type="GO" id="GO:0016020">
    <property type="term" value="C:membrane"/>
    <property type="evidence" value="ECO:0007669"/>
    <property type="project" value="UniProtKB-SubCell"/>
</dbReference>
<dbReference type="PANTHER" id="PTHR45889">
    <property type="entry name" value="IG-LIKE DOMAIN-CONTAINING PROTEIN"/>
    <property type="match status" value="1"/>
</dbReference>
<evidence type="ECO:0000256" key="3">
    <source>
        <dbReference type="ARBA" id="ARBA00023157"/>
    </source>
</evidence>
<evidence type="ECO:0000313" key="7">
    <source>
        <dbReference type="Proteomes" id="UP000030746"/>
    </source>
</evidence>
<dbReference type="Proteomes" id="UP000030746">
    <property type="component" value="Unassembled WGS sequence"/>
</dbReference>
<dbReference type="SMART" id="SM00408">
    <property type="entry name" value="IGc2"/>
    <property type="match status" value="1"/>
</dbReference>